<keyword evidence="1" id="KW-0732">Signal</keyword>
<dbReference type="InterPro" id="IPR026444">
    <property type="entry name" value="Secre_tail"/>
</dbReference>
<dbReference type="NCBIfam" id="TIGR04183">
    <property type="entry name" value="Por_Secre_tail"/>
    <property type="match status" value="1"/>
</dbReference>
<sequence>MKKLWTLCTCCLSVGMMWAQTGNWTDEGNYDTSWWDGNNRSEYHITTAEQLAGLSYLSQQGTTFLQSRIVLDNDLDMGAHYWTPIKKFGGFFDGNGHTLSGVQVQAGVGNSGFIATLQGYYGNPEYGVVYDLILDETCKITSSNQLPDATVGGIVGEAMVYTTIAACRFAGNITFEKYRGELTVGGIAGRTDGSVNGCQNEGNITVEVSENGGVSGGGITGDCNGKNIRITGCINRGKLSGNSTSYKTEGISLAGIVGTNFSGSTINNCLNEGEVNVRFSSSQTVYSPFSAAGITTSNYGLVINSGNTGRIAVQSDMKATVGGISSHNSGSIVNSYNIGAIACNGRKGQTFYNNGGGITGVFQYSTIGITPLIYGCYNSGTVSSTGSEEQIGSIAGDASYLIDEYNVPTRIRNTYYSTETGKSIGNDYYQQSQYILGVFDMKGKDFRQDLNEAAQAYNDTATADKGHAWTGDNYTLPHFRTADVFSTGTDYYTAHLERITPNPDNVPSNMVLKYKKTTETDYTEIPWSDTETDIEVSPDTEYEYLLAWEENGMENLMPSKKFKTGNLFEELSAQPTRTTADLLALIKGDPAKVKKVSFEVGIGHPLEEGYKIIAVVDGSPMDETGFVRATVTGLQGNTSYCMRAIVKTEHETIYSSARFFTTKNTGVLCHTIELNATQTRITALHTLDTDKIEGTLKESGCYYVPLDTLEKHNWAWNDMTLWTKVKGEPSTHGIDKNVFKTTISGLIEGTKYSIRHYAIVNIPDEGDIEETFYNNLGDYYPTLPVAVSWALKEATQTTATLVCRFDTGDATVIEKGLDLNGEHYVLNGKDSLVTLTGLYPGGYYSPTAYVKTPHGTYTSGWNSFSTLQVTIGGNVVEALQTSALVTVSSDLAEPSAITASGVEWKVGNETFRKEGTPCRLTDLPAHATVSYRTFIQIGTNSTYSEWNTFTTQPISATIEAADACSHTSATLHALTACDTYSDAQFGFEWRKYDAPDLVPSNTVLAQPPVDGKLAFSLRSLTPSTYYKYRAFVKYQEKEYFSEWIGFGTADAFVLFPPTVQTITITSPDGTSVTLMGYIISGSEEILQKGFEYWTEDIARSYADKQTVIVDGEKMKAELHDLKPYTTYKYRSFAKTASGTTYGEEQTFTTGGASSIAASEAGKFSVHLTPNPVRESATLVVDHTQDGTVVYRIYSLRGNLIKHEEIAAQNGKTEIPVYAHDYTHGTYLIQVIYKDYKETIKMLVK</sequence>
<evidence type="ECO:0000313" key="3">
    <source>
        <dbReference type="EMBL" id="VYT79616.1"/>
    </source>
</evidence>
<feature type="chain" id="PRO_5026880781" description="Fibronectin type-III domain-containing protein" evidence="1">
    <location>
        <begin position="20"/>
        <end position="1244"/>
    </location>
</feature>
<dbReference type="InterPro" id="IPR003961">
    <property type="entry name" value="FN3_dom"/>
</dbReference>
<name>A0A6N2ZNS4_9BACT</name>
<gene>
    <name evidence="3" type="ORF">PCLFYP37_01142</name>
</gene>
<dbReference type="EMBL" id="CACRUT010000006">
    <property type="protein sequence ID" value="VYT79616.1"/>
    <property type="molecule type" value="Genomic_DNA"/>
</dbReference>
<protein>
    <recommendedName>
        <fullName evidence="2">Fibronectin type-III domain-containing protein</fullName>
    </recommendedName>
</protein>
<dbReference type="Gene3D" id="2.60.40.10">
    <property type="entry name" value="Immunoglobulins"/>
    <property type="match status" value="1"/>
</dbReference>
<dbReference type="Gene3D" id="2.160.20.110">
    <property type="match status" value="2"/>
</dbReference>
<dbReference type="AlphaFoldDB" id="A0A6N2ZNS4"/>
<feature type="signal peptide" evidence="1">
    <location>
        <begin position="1"/>
        <end position="19"/>
    </location>
</feature>
<evidence type="ECO:0000259" key="2">
    <source>
        <dbReference type="PROSITE" id="PS50853"/>
    </source>
</evidence>
<accession>A0A6N2ZNS4</accession>
<proteinExistence type="predicted"/>
<dbReference type="PROSITE" id="PS50853">
    <property type="entry name" value="FN3"/>
    <property type="match status" value="1"/>
</dbReference>
<dbReference type="InterPro" id="IPR013783">
    <property type="entry name" value="Ig-like_fold"/>
</dbReference>
<organism evidence="3">
    <name type="scientific">Paraprevotella clara</name>
    <dbReference type="NCBI Taxonomy" id="454154"/>
    <lineage>
        <taxon>Bacteria</taxon>
        <taxon>Pseudomonadati</taxon>
        <taxon>Bacteroidota</taxon>
        <taxon>Bacteroidia</taxon>
        <taxon>Bacteroidales</taxon>
        <taxon>Prevotellaceae</taxon>
        <taxon>Paraprevotella</taxon>
    </lineage>
</organism>
<reference evidence="3" key="1">
    <citation type="submission" date="2019-11" db="EMBL/GenBank/DDBJ databases">
        <authorList>
            <person name="Feng L."/>
        </authorList>
    </citation>
    <scope>NUCLEOTIDE SEQUENCE</scope>
    <source>
        <strain evidence="3">PclaraLFYP37</strain>
    </source>
</reference>
<evidence type="ECO:0000256" key="1">
    <source>
        <dbReference type="SAM" id="SignalP"/>
    </source>
</evidence>
<feature type="domain" description="Fibronectin type-III" evidence="2">
    <location>
        <begin position="1056"/>
        <end position="1152"/>
    </location>
</feature>
<dbReference type="RefSeq" id="WP_412441854.1">
    <property type="nucleotide sequence ID" value="NZ_CACRUT010000006.1"/>
</dbReference>